<sequence length="257" mass="27134">MALFPGVALVTGASSGIGKEIAISFAREGCSRIAILDRNEEALAETARECLELNPGATVLRERYEAQSEDEVQRAVDAVHGRFGRIDYAVNCAGPLEPSVELPISEFDMVTSINYRGLWLASRAVLGHMVFQDPLLTHDGRPGNRGSVVNIASNLGLVSRPAAPAYCASKAAVVSLTKSDAIDYSAHNIRVNCVCPGLIATPMTKDLPPDDPALSVAPMDRMGTPTEVADAVLFLSSSKATFCQGAALSVDGGYVIN</sequence>
<evidence type="ECO:0000313" key="4">
    <source>
        <dbReference type="Proteomes" id="UP001187682"/>
    </source>
</evidence>
<evidence type="ECO:0000256" key="2">
    <source>
        <dbReference type="ARBA" id="ARBA00022857"/>
    </source>
</evidence>
<dbReference type="AlphaFoldDB" id="A0AAE8SUD5"/>
<keyword evidence="4" id="KW-1185">Reference proteome</keyword>
<gene>
    <name evidence="3" type="ORF">DNG_03543</name>
</gene>
<evidence type="ECO:0000256" key="1">
    <source>
        <dbReference type="ARBA" id="ARBA00006484"/>
    </source>
</evidence>
<keyword evidence="2" id="KW-0521">NADP</keyword>
<evidence type="ECO:0000313" key="3">
    <source>
        <dbReference type="EMBL" id="SPO00795.1"/>
    </source>
</evidence>
<dbReference type="InterPro" id="IPR036291">
    <property type="entry name" value="NAD(P)-bd_dom_sf"/>
</dbReference>
<proteinExistence type="inferred from homology"/>
<dbReference type="PRINTS" id="PR00081">
    <property type="entry name" value="GDHRDH"/>
</dbReference>
<dbReference type="FunFam" id="3.40.50.720:FF:000084">
    <property type="entry name" value="Short-chain dehydrogenase reductase"/>
    <property type="match status" value="1"/>
</dbReference>
<dbReference type="EMBL" id="ONZQ02000004">
    <property type="protein sequence ID" value="SPO00795.1"/>
    <property type="molecule type" value="Genomic_DNA"/>
</dbReference>
<dbReference type="PANTHER" id="PTHR42760:SF122">
    <property type="entry name" value="NAD(P)-BINDING PROTEIN"/>
    <property type="match status" value="1"/>
</dbReference>
<accession>A0AAE8SUD5</accession>
<comment type="caution">
    <text evidence="3">The sequence shown here is derived from an EMBL/GenBank/DDBJ whole genome shotgun (WGS) entry which is preliminary data.</text>
</comment>
<comment type="similarity">
    <text evidence="1">Belongs to the short-chain dehydrogenases/reductases (SDR) family.</text>
</comment>
<dbReference type="Pfam" id="PF13561">
    <property type="entry name" value="adh_short_C2"/>
    <property type="match status" value="1"/>
</dbReference>
<dbReference type="PANTHER" id="PTHR42760">
    <property type="entry name" value="SHORT-CHAIN DEHYDROGENASES/REDUCTASES FAMILY MEMBER"/>
    <property type="match status" value="1"/>
</dbReference>
<dbReference type="InterPro" id="IPR002347">
    <property type="entry name" value="SDR_fam"/>
</dbReference>
<dbReference type="GO" id="GO:0006633">
    <property type="term" value="P:fatty acid biosynthetic process"/>
    <property type="evidence" value="ECO:0007669"/>
    <property type="project" value="TreeGrafter"/>
</dbReference>
<dbReference type="SUPFAM" id="SSF51735">
    <property type="entry name" value="NAD(P)-binding Rossmann-fold domains"/>
    <property type="match status" value="1"/>
</dbReference>
<protein>
    <submittedName>
        <fullName evidence="3">Related to dehydrogenase</fullName>
    </submittedName>
</protein>
<dbReference type="Proteomes" id="UP001187682">
    <property type="component" value="Unassembled WGS sequence"/>
</dbReference>
<dbReference type="PRINTS" id="PR00080">
    <property type="entry name" value="SDRFAMILY"/>
</dbReference>
<reference evidence="3" key="1">
    <citation type="submission" date="2018-03" db="EMBL/GenBank/DDBJ databases">
        <authorList>
            <person name="Guldener U."/>
        </authorList>
    </citation>
    <scope>NUCLEOTIDE SEQUENCE</scope>
</reference>
<name>A0AAE8SUD5_9PEZI</name>
<dbReference type="GO" id="GO:0016616">
    <property type="term" value="F:oxidoreductase activity, acting on the CH-OH group of donors, NAD or NADP as acceptor"/>
    <property type="evidence" value="ECO:0007669"/>
    <property type="project" value="TreeGrafter"/>
</dbReference>
<dbReference type="CDD" id="cd05233">
    <property type="entry name" value="SDR_c"/>
    <property type="match status" value="1"/>
</dbReference>
<dbReference type="Gene3D" id="3.40.50.720">
    <property type="entry name" value="NAD(P)-binding Rossmann-like Domain"/>
    <property type="match status" value="1"/>
</dbReference>
<organism evidence="3 4">
    <name type="scientific">Cephalotrichum gorgonifer</name>
    <dbReference type="NCBI Taxonomy" id="2041049"/>
    <lineage>
        <taxon>Eukaryota</taxon>
        <taxon>Fungi</taxon>
        <taxon>Dikarya</taxon>
        <taxon>Ascomycota</taxon>
        <taxon>Pezizomycotina</taxon>
        <taxon>Sordariomycetes</taxon>
        <taxon>Hypocreomycetidae</taxon>
        <taxon>Microascales</taxon>
        <taxon>Microascaceae</taxon>
        <taxon>Cephalotrichum</taxon>
    </lineage>
</organism>
<dbReference type="GO" id="GO:0048038">
    <property type="term" value="F:quinone binding"/>
    <property type="evidence" value="ECO:0007669"/>
    <property type="project" value="TreeGrafter"/>
</dbReference>